<dbReference type="EMBL" id="CAAALY010257483">
    <property type="protein sequence ID" value="VEL38295.1"/>
    <property type="molecule type" value="Genomic_DNA"/>
</dbReference>
<evidence type="ECO:0000313" key="3">
    <source>
        <dbReference type="EMBL" id="VEL38295.1"/>
    </source>
</evidence>
<proteinExistence type="predicted"/>
<organism evidence="3 4">
    <name type="scientific">Protopolystoma xenopodis</name>
    <dbReference type="NCBI Taxonomy" id="117903"/>
    <lineage>
        <taxon>Eukaryota</taxon>
        <taxon>Metazoa</taxon>
        <taxon>Spiralia</taxon>
        <taxon>Lophotrochozoa</taxon>
        <taxon>Platyhelminthes</taxon>
        <taxon>Monogenea</taxon>
        <taxon>Polyopisthocotylea</taxon>
        <taxon>Polystomatidea</taxon>
        <taxon>Polystomatidae</taxon>
        <taxon>Protopolystoma</taxon>
    </lineage>
</organism>
<evidence type="ECO:0000256" key="1">
    <source>
        <dbReference type="SAM" id="MobiDB-lite"/>
    </source>
</evidence>
<gene>
    <name evidence="3" type="ORF">PXEA_LOCUS31735</name>
</gene>
<keyword evidence="2" id="KW-0732">Signal</keyword>
<feature type="chain" id="PRO_5018621250" evidence="2">
    <location>
        <begin position="27"/>
        <end position="158"/>
    </location>
</feature>
<sequence length="158" mass="17786">MSTTIGSGMFHGIGGCMLLFTPLLHSQVESRRMQEWAPRLKGLAEMLRWADALQTQKRWEAEKKPTFVSFRRRWQIGVEKRSHVNREWATKRLNSVPIGARAEGSMATVRDHEGVWSNACLSRKGLRDDDDDDDSAEDIAASGRSGQLSAHVSTTIVY</sequence>
<accession>A0A3S5BA66</accession>
<evidence type="ECO:0000313" key="4">
    <source>
        <dbReference type="Proteomes" id="UP000784294"/>
    </source>
</evidence>
<feature type="region of interest" description="Disordered" evidence="1">
    <location>
        <begin position="126"/>
        <end position="145"/>
    </location>
</feature>
<dbReference type="Proteomes" id="UP000784294">
    <property type="component" value="Unassembled WGS sequence"/>
</dbReference>
<protein>
    <submittedName>
        <fullName evidence="3">Uncharacterized protein</fullName>
    </submittedName>
</protein>
<comment type="caution">
    <text evidence="3">The sequence shown here is derived from an EMBL/GenBank/DDBJ whole genome shotgun (WGS) entry which is preliminary data.</text>
</comment>
<name>A0A3S5BA66_9PLAT</name>
<reference evidence="3" key="1">
    <citation type="submission" date="2018-11" db="EMBL/GenBank/DDBJ databases">
        <authorList>
            <consortium name="Pathogen Informatics"/>
        </authorList>
    </citation>
    <scope>NUCLEOTIDE SEQUENCE</scope>
</reference>
<evidence type="ECO:0000256" key="2">
    <source>
        <dbReference type="SAM" id="SignalP"/>
    </source>
</evidence>
<keyword evidence="4" id="KW-1185">Reference proteome</keyword>
<feature type="compositionally biased region" description="Acidic residues" evidence="1">
    <location>
        <begin position="128"/>
        <end position="137"/>
    </location>
</feature>
<dbReference type="AlphaFoldDB" id="A0A3S5BA66"/>
<feature type="signal peptide" evidence="2">
    <location>
        <begin position="1"/>
        <end position="26"/>
    </location>
</feature>